<organism evidence="3 4">
    <name type="scientific">Bradyrhizobium niftali</name>
    <dbReference type="NCBI Taxonomy" id="2560055"/>
    <lineage>
        <taxon>Bacteria</taxon>
        <taxon>Pseudomonadati</taxon>
        <taxon>Pseudomonadota</taxon>
        <taxon>Alphaproteobacteria</taxon>
        <taxon>Hyphomicrobiales</taxon>
        <taxon>Nitrobacteraceae</taxon>
        <taxon>Bradyrhizobium</taxon>
    </lineage>
</organism>
<reference evidence="3 4" key="1">
    <citation type="submission" date="2019-03" db="EMBL/GenBank/DDBJ databases">
        <title>Bradyrhizobium diversity isolated from nodules of Chamaecrista fasciculata.</title>
        <authorList>
            <person name="Klepa M.S."/>
            <person name="Urquiaga M.O."/>
            <person name="Hungria M."/>
            <person name="Delamuta J.R."/>
        </authorList>
    </citation>
    <scope>NUCLEOTIDE SEQUENCE [LARGE SCALE GENOMIC DNA]</scope>
    <source>
        <strain evidence="3 4">CNPSo 3448</strain>
    </source>
</reference>
<dbReference type="InterPro" id="IPR024983">
    <property type="entry name" value="CHAT_dom"/>
</dbReference>
<dbReference type="Pfam" id="PF14353">
    <property type="entry name" value="CpXC"/>
    <property type="match status" value="1"/>
</dbReference>
<dbReference type="AlphaFoldDB" id="A0A4Y9M360"/>
<dbReference type="EMBL" id="SPQT01000002">
    <property type="protein sequence ID" value="TFV49616.1"/>
    <property type="molecule type" value="Genomic_DNA"/>
</dbReference>
<sequence>MRPQAETPVGSRGDTDKVDLTLVDIYRARCPLCKTEFDAKLWRIIDLDANPDRQSDIRDGTLQRSFCPVCIGPGVERLGALCVVGRGPEGLARVQFAFDRKSVLEAFEALSARFSKRCTDYNLDPASVPIVGTGLVDNMVQVGQKLTEISGLSLPASSLDRMQAAIALIFASDCNERREILMKNPDLVRPGAIRLLASAPDMNADLSRARVRPILGLLTAASRTGIDAAITSCRAEFDGEMVLNSLPRPVSDAYLDAFPGSDTPTAAELEVRSARTERLLAEHPELHGDLKADLFLSLGEGWQALAADFGDSAGSRARSWYTRILDDNDPTVTPRVRLEAHRGLSASWDTRLEGDPAENNRQALLHAETSIAIAELLSDEELALALMELGIARTRQVTGDPFANRVLAREAFDRAELPGVSSLTSFMVKYNRALTWIEEGSGDIVGKIDLGIRILEVLREGASDAFGPEQLQLIHQSLGAALLQRGTFTGDIDDFGEAANEFAAAVQLALKRGDRRARARLIYLHYAARVELAVHGGELPNPAIVLSHIDEIQNTYGPEQSPYFYVETERLRAKVLEAFPPPDAPEDAALLARERVVHTLSSNGMMSVALPDFFGLGRAQEQRGAIGEAARSYAAAAQCAEGRLGSASTSGRRDEEIANISQIFSALIRTLMILFGRGEADGWHVLAAMERGRARDLLEELGGRELAEPAGVPVSLLVEERQLRSALGSEPEDNLARMLGTNADTGRRIMQRQALHDRLLEIYDAMAASGEAGAAYVSLRRPQPPDLDSLRSVVDTLADDTGVLSFWIEPTGAVGIFGRTRTPIAVHPLEFTEADARALLEALEAQVEGPVRAEKEPLGTWQEYGLQLLHPFEREIRGCRTLVIVPHGLAHRFPFHALLLSPGELLVDVVATQTVPSLAIFRDLEPASILPGSITAKVLCSARTPNERESFHAEAELVADTFGVGAILDAKRDDLLAGTSQSDIIHVVCHGRFDDEDPLAAELILSDGPVAVRELLTVRLRASLVSLAACETGILAATKGDRLKGFAQALLLSGARTTLLSLWSVWSEPTRFWMEQFYRALLEPEAHSNRLAHAHQMATLATRRRYPDPTNWAPFMLSGRAE</sequence>
<keyword evidence="4" id="KW-1185">Reference proteome</keyword>
<comment type="caution">
    <text evidence="3">The sequence shown here is derived from an EMBL/GenBank/DDBJ whole genome shotgun (WGS) entry which is preliminary data.</text>
</comment>
<evidence type="ECO:0000259" key="1">
    <source>
        <dbReference type="Pfam" id="PF12770"/>
    </source>
</evidence>
<gene>
    <name evidence="3" type="ORF">E4K65_05290</name>
</gene>
<feature type="domain" description="CHAT" evidence="1">
    <location>
        <begin position="868"/>
        <end position="1120"/>
    </location>
</feature>
<dbReference type="Proteomes" id="UP000297966">
    <property type="component" value="Unassembled WGS sequence"/>
</dbReference>
<evidence type="ECO:0000313" key="4">
    <source>
        <dbReference type="Proteomes" id="UP000297966"/>
    </source>
</evidence>
<dbReference type="InterPro" id="IPR025682">
    <property type="entry name" value="CpXC_dom"/>
</dbReference>
<evidence type="ECO:0000259" key="2">
    <source>
        <dbReference type="Pfam" id="PF14353"/>
    </source>
</evidence>
<protein>
    <submittedName>
        <fullName evidence="3">CHAT domain-containing protein</fullName>
    </submittedName>
</protein>
<dbReference type="RefSeq" id="WP_135173263.1">
    <property type="nucleotide sequence ID" value="NZ_SPQT01000002.1"/>
</dbReference>
<dbReference type="Pfam" id="PF12770">
    <property type="entry name" value="CHAT"/>
    <property type="match status" value="1"/>
</dbReference>
<feature type="domain" description="CpXC" evidence="2">
    <location>
        <begin position="29"/>
        <end position="70"/>
    </location>
</feature>
<evidence type="ECO:0000313" key="3">
    <source>
        <dbReference type="EMBL" id="TFV49616.1"/>
    </source>
</evidence>
<name>A0A4Y9M360_9BRAD</name>
<proteinExistence type="predicted"/>
<dbReference type="OrthoDB" id="580982at2"/>
<accession>A0A4Y9M360</accession>